<gene>
    <name evidence="2" type="ORF">HAX54_015527</name>
</gene>
<evidence type="ECO:0000313" key="2">
    <source>
        <dbReference type="EMBL" id="MCD7473586.1"/>
    </source>
</evidence>
<name>A0ABS8TS87_DATST</name>
<feature type="compositionally biased region" description="Basic and acidic residues" evidence="1">
    <location>
        <begin position="26"/>
        <end position="46"/>
    </location>
</feature>
<reference evidence="2 3" key="1">
    <citation type="journal article" date="2021" name="BMC Genomics">
        <title>Datura genome reveals duplications of psychoactive alkaloid biosynthetic genes and high mutation rate following tissue culture.</title>
        <authorList>
            <person name="Rajewski A."/>
            <person name="Carter-House D."/>
            <person name="Stajich J."/>
            <person name="Litt A."/>
        </authorList>
    </citation>
    <scope>NUCLEOTIDE SEQUENCE [LARGE SCALE GENOMIC DNA]</scope>
    <source>
        <strain evidence="2">AR-01</strain>
    </source>
</reference>
<comment type="caution">
    <text evidence="2">The sequence shown here is derived from an EMBL/GenBank/DDBJ whole genome shotgun (WGS) entry which is preliminary data.</text>
</comment>
<feature type="region of interest" description="Disordered" evidence="1">
    <location>
        <begin position="1"/>
        <end position="83"/>
    </location>
</feature>
<organism evidence="2 3">
    <name type="scientific">Datura stramonium</name>
    <name type="common">Jimsonweed</name>
    <name type="synonym">Common thornapple</name>
    <dbReference type="NCBI Taxonomy" id="4076"/>
    <lineage>
        <taxon>Eukaryota</taxon>
        <taxon>Viridiplantae</taxon>
        <taxon>Streptophyta</taxon>
        <taxon>Embryophyta</taxon>
        <taxon>Tracheophyta</taxon>
        <taxon>Spermatophyta</taxon>
        <taxon>Magnoliopsida</taxon>
        <taxon>eudicotyledons</taxon>
        <taxon>Gunneridae</taxon>
        <taxon>Pentapetalae</taxon>
        <taxon>asterids</taxon>
        <taxon>lamiids</taxon>
        <taxon>Solanales</taxon>
        <taxon>Solanaceae</taxon>
        <taxon>Solanoideae</taxon>
        <taxon>Datureae</taxon>
        <taxon>Datura</taxon>
    </lineage>
</organism>
<keyword evidence="3" id="KW-1185">Reference proteome</keyword>
<evidence type="ECO:0000256" key="1">
    <source>
        <dbReference type="SAM" id="MobiDB-lite"/>
    </source>
</evidence>
<feature type="non-terminal residue" evidence="2">
    <location>
        <position position="115"/>
    </location>
</feature>
<dbReference type="EMBL" id="JACEIK010001993">
    <property type="protein sequence ID" value="MCD7473586.1"/>
    <property type="molecule type" value="Genomic_DNA"/>
</dbReference>
<proteinExistence type="predicted"/>
<evidence type="ECO:0000313" key="3">
    <source>
        <dbReference type="Proteomes" id="UP000823775"/>
    </source>
</evidence>
<sequence length="115" mass="13111">MSDNKRKSSPPEIEQTSGQSCFLSKNNEKNFRRRATYHDMPSDQKKSLLKRHRADYSARKHHILENDPGNHSGLTNSSPEPPLLVPAQPTIFVTDKLLFTSPNEQLTQCKSVYDT</sequence>
<protein>
    <submittedName>
        <fullName evidence="2">Uncharacterized protein</fullName>
    </submittedName>
</protein>
<accession>A0ABS8TS87</accession>
<dbReference type="Proteomes" id="UP000823775">
    <property type="component" value="Unassembled WGS sequence"/>
</dbReference>
<feature type="compositionally biased region" description="Polar residues" evidence="1">
    <location>
        <begin position="14"/>
        <end position="25"/>
    </location>
</feature>